<evidence type="ECO:0000313" key="5">
    <source>
        <dbReference type="EMBL" id="MBB6058881.1"/>
    </source>
</evidence>
<feature type="coiled-coil region" evidence="1">
    <location>
        <begin position="590"/>
        <end position="630"/>
    </location>
</feature>
<dbReference type="PANTHER" id="PTHR47642:SF5">
    <property type="entry name" value="ATP-DEPENDENT DNA HELICASE"/>
    <property type="match status" value="1"/>
</dbReference>
<keyword evidence="1" id="KW-0175">Coiled coil</keyword>
<feature type="coiled-coil region" evidence="1">
    <location>
        <begin position="493"/>
        <end position="531"/>
    </location>
</feature>
<keyword evidence="6" id="KW-1185">Reference proteome</keyword>
<gene>
    <name evidence="5" type="ORF">HNQ93_001727</name>
</gene>
<dbReference type="Pfam" id="PF05970">
    <property type="entry name" value="PIF1"/>
    <property type="match status" value="1"/>
</dbReference>
<dbReference type="Gene3D" id="3.40.50.300">
    <property type="entry name" value="P-loop containing nucleotide triphosphate hydrolases"/>
    <property type="match status" value="2"/>
</dbReference>
<dbReference type="InterPro" id="IPR051055">
    <property type="entry name" value="PIF1_helicase"/>
</dbReference>
<evidence type="ECO:0000313" key="6">
    <source>
        <dbReference type="Proteomes" id="UP000532746"/>
    </source>
</evidence>
<protein>
    <recommendedName>
        <fullName evidence="4">AAA+ ATPase domain-containing protein</fullName>
    </recommendedName>
</protein>
<proteinExistence type="predicted"/>
<accession>A0A7W9WC06</accession>
<dbReference type="FunFam" id="3.40.50.300:FF:001498">
    <property type="entry name" value="ATP-dependent DNA helicase"/>
    <property type="match status" value="1"/>
</dbReference>
<dbReference type="InterPro" id="IPR003593">
    <property type="entry name" value="AAA+_ATPase"/>
</dbReference>
<dbReference type="PANTHER" id="PTHR47642">
    <property type="entry name" value="ATP-DEPENDENT DNA HELICASE"/>
    <property type="match status" value="1"/>
</dbReference>
<dbReference type="GO" id="GO:0000723">
    <property type="term" value="P:telomere maintenance"/>
    <property type="evidence" value="ECO:0007669"/>
    <property type="project" value="InterPro"/>
</dbReference>
<keyword evidence="3" id="KW-1133">Transmembrane helix</keyword>
<dbReference type="GO" id="GO:0003678">
    <property type="term" value="F:DNA helicase activity"/>
    <property type="evidence" value="ECO:0007669"/>
    <property type="project" value="InterPro"/>
</dbReference>
<dbReference type="InterPro" id="IPR010285">
    <property type="entry name" value="DNA_helicase_pif1-like_DEAD"/>
</dbReference>
<keyword evidence="3" id="KW-0472">Membrane</keyword>
<dbReference type="AlphaFoldDB" id="A0A7W9WC06"/>
<name>A0A7W9WC06_9BACT</name>
<dbReference type="Proteomes" id="UP000532746">
    <property type="component" value="Unassembled WGS sequence"/>
</dbReference>
<evidence type="ECO:0000256" key="3">
    <source>
        <dbReference type="SAM" id="Phobius"/>
    </source>
</evidence>
<feature type="compositionally biased region" description="Pro residues" evidence="2">
    <location>
        <begin position="447"/>
        <end position="458"/>
    </location>
</feature>
<feature type="region of interest" description="Disordered" evidence="2">
    <location>
        <begin position="437"/>
        <end position="458"/>
    </location>
</feature>
<reference evidence="5 6" key="1">
    <citation type="submission" date="2020-08" db="EMBL/GenBank/DDBJ databases">
        <title>Genomic Encyclopedia of Type Strains, Phase IV (KMG-IV): sequencing the most valuable type-strain genomes for metagenomic binning, comparative biology and taxonomic classification.</title>
        <authorList>
            <person name="Goeker M."/>
        </authorList>
    </citation>
    <scope>NUCLEOTIDE SEQUENCE [LARGE SCALE GENOMIC DNA]</scope>
    <source>
        <strain evidence="5 6">DSM 26718</strain>
    </source>
</reference>
<dbReference type="InterPro" id="IPR027417">
    <property type="entry name" value="P-loop_NTPase"/>
</dbReference>
<dbReference type="GO" id="GO:0006281">
    <property type="term" value="P:DNA repair"/>
    <property type="evidence" value="ECO:0007669"/>
    <property type="project" value="InterPro"/>
</dbReference>
<keyword evidence="3" id="KW-0812">Transmembrane</keyword>
<dbReference type="CDD" id="cd18809">
    <property type="entry name" value="SF1_C_RecD"/>
    <property type="match status" value="1"/>
</dbReference>
<comment type="caution">
    <text evidence="5">The sequence shown here is derived from an EMBL/GenBank/DDBJ whole genome shotgun (WGS) entry which is preliminary data.</text>
</comment>
<dbReference type="RefSeq" id="WP_183402959.1">
    <property type="nucleotide sequence ID" value="NZ_JACHGG010000002.1"/>
</dbReference>
<evidence type="ECO:0000256" key="1">
    <source>
        <dbReference type="SAM" id="Coils"/>
    </source>
</evidence>
<dbReference type="SUPFAM" id="SSF52540">
    <property type="entry name" value="P-loop containing nucleoside triphosphate hydrolases"/>
    <property type="match status" value="2"/>
</dbReference>
<evidence type="ECO:0000256" key="2">
    <source>
        <dbReference type="SAM" id="MobiDB-lite"/>
    </source>
</evidence>
<dbReference type="SMART" id="SM00382">
    <property type="entry name" value="AAA"/>
    <property type="match status" value="1"/>
</dbReference>
<organism evidence="5 6">
    <name type="scientific">Hymenobacter luteus</name>
    <dbReference type="NCBI Taxonomy" id="1411122"/>
    <lineage>
        <taxon>Bacteria</taxon>
        <taxon>Pseudomonadati</taxon>
        <taxon>Bacteroidota</taxon>
        <taxon>Cytophagia</taxon>
        <taxon>Cytophagales</taxon>
        <taxon>Hymenobacteraceae</taxon>
        <taxon>Hymenobacter</taxon>
    </lineage>
</organism>
<feature type="domain" description="AAA+ ATPase" evidence="4">
    <location>
        <begin position="21"/>
        <end position="278"/>
    </location>
</feature>
<feature type="transmembrane region" description="Helical" evidence="3">
    <location>
        <begin position="631"/>
        <end position="652"/>
    </location>
</feature>
<sequence length="653" mass="73187">MVSLDVSNAEFQRALNLIEHTNQSLFLTGKAGTGKSTLLRYIIENTHKKTVVVAPTGVAALNVGGTTIHRLFGFPLRVLQPNDPQIPYYGPRPGGASALDQSKQRLLQEMELLIIDEVSMVRADLLDGIDYSLRKHTGRLKEAFGGKQVLLVGDAFQLPPILKDTEKLLFERYYQQPYFFGAKVFQQAPLTMVELQKSYRQQDQQFVDLLDNIRLQTVTPADLNLLNQRVAQSGGSALGKRITLCTRNQDAENYNGSELGKLTQPARSYQATVTGNFPEGDYPTQRDLELKPNAQVMLVRNDRLNRWVNGSIGKIISLSDQSAVVELENGATHTVDCETWEKLEYNWDEKNKRITTSVTGSFTQLPLKLAWAITIHKSQGLTFDQVDIQPGKGFFAAGQLYVALSRCRSFQGLSLHTAIRRQDVIVSAEVLAFHRQAQKKQTSSSQPAPPPAVPLTPKPIPATPVPVVPQPVTPAPVSLPVVAASTPVNVDLVQQLEAELANVKQQLGAARTRLLAQQQRHREQLDELEQQQLLTIADLQRQLYQMRLQDDRRLMPAVQLAAKPDQELVDWQDEFWQLQRQLTQERSGHQQQLVAEQEAVTAQARQLQRQERLRQKLEAENSRLQEANHKVWTWFVLALLGGSGSVLLSLLLT</sequence>
<dbReference type="EMBL" id="JACHGG010000002">
    <property type="protein sequence ID" value="MBB6058881.1"/>
    <property type="molecule type" value="Genomic_DNA"/>
</dbReference>
<evidence type="ECO:0000259" key="4">
    <source>
        <dbReference type="SMART" id="SM00382"/>
    </source>
</evidence>